<dbReference type="VEuPathDB" id="TriTrypDB:C3747_18g368"/>
<dbReference type="VEuPathDB" id="TriTrypDB:TcCLB.511295.50"/>
<gene>
    <name evidence="3" type="ORF">C4B63_4g515</name>
</gene>
<accession>A0A2V2VY74</accession>
<dbReference type="VEuPathDB" id="TriTrypDB:Tc_MARK_4708"/>
<dbReference type="AlphaFoldDB" id="A0A2V2VY74"/>
<dbReference type="VEuPathDB" id="TriTrypDB:C4B63_4g515"/>
<dbReference type="Proteomes" id="UP000246121">
    <property type="component" value="Unassembled WGS sequence"/>
</dbReference>
<dbReference type="VEuPathDB" id="TriTrypDB:ECC02_003194"/>
<comment type="caution">
    <text evidence="3">The sequence shown here is derived from an EMBL/GenBank/DDBJ whole genome shotgun (WGS) entry which is preliminary data.</text>
</comment>
<dbReference type="VEuPathDB" id="TriTrypDB:TcCLB.506481.20"/>
<feature type="region of interest" description="Disordered" evidence="2">
    <location>
        <begin position="762"/>
        <end position="783"/>
    </location>
</feature>
<dbReference type="VEuPathDB" id="TriTrypDB:TcCL_ESM10849"/>
<dbReference type="VEuPathDB" id="TriTrypDB:TCSYLVIO_006002"/>
<dbReference type="VEuPathDB" id="TriTrypDB:Tc_MARK_4709"/>
<dbReference type="VEuPathDB" id="TriTrypDB:TcG_00143"/>
<dbReference type="VEuPathDB" id="TriTrypDB:TCDM_05355"/>
<feature type="region of interest" description="Disordered" evidence="2">
    <location>
        <begin position="704"/>
        <end position="723"/>
    </location>
</feature>
<evidence type="ECO:0000313" key="4">
    <source>
        <dbReference type="Proteomes" id="UP000246121"/>
    </source>
</evidence>
<reference evidence="3 4" key="1">
    <citation type="journal article" date="2018" name="Microb. Genom.">
        <title>Expanding an expanded genome: long-read sequencing of Trypanosoma cruzi.</title>
        <authorList>
            <person name="Berna L."/>
            <person name="Rodriguez M."/>
            <person name="Chiribao M.L."/>
            <person name="Parodi-Talice A."/>
            <person name="Pita S."/>
            <person name="Rijo G."/>
            <person name="Alvarez-Valin F."/>
            <person name="Robello C."/>
        </authorList>
    </citation>
    <scope>NUCLEOTIDE SEQUENCE [LARGE SCALE GENOMIC DNA]</scope>
    <source>
        <strain evidence="3 4">Dm28c</strain>
    </source>
</reference>
<feature type="compositionally biased region" description="Low complexity" evidence="2">
    <location>
        <begin position="223"/>
        <end position="263"/>
    </location>
</feature>
<protein>
    <submittedName>
        <fullName evidence="3">Uncharacterized protein</fullName>
    </submittedName>
</protein>
<feature type="coiled-coil region" evidence="1">
    <location>
        <begin position="561"/>
        <end position="595"/>
    </location>
</feature>
<feature type="compositionally biased region" description="Basic and acidic residues" evidence="2">
    <location>
        <begin position="769"/>
        <end position="783"/>
    </location>
</feature>
<dbReference type="VEuPathDB" id="TriTrypDB:TcBrA4_0086450"/>
<evidence type="ECO:0000313" key="3">
    <source>
        <dbReference type="EMBL" id="PWV01346.1"/>
    </source>
</evidence>
<feature type="coiled-coil region" evidence="1">
    <location>
        <begin position="632"/>
        <end position="675"/>
    </location>
</feature>
<evidence type="ECO:0000256" key="2">
    <source>
        <dbReference type="SAM" id="MobiDB-lite"/>
    </source>
</evidence>
<name>A0A2V2VY74_TRYCR</name>
<organism evidence="3 4">
    <name type="scientific">Trypanosoma cruzi</name>
    <dbReference type="NCBI Taxonomy" id="5693"/>
    <lineage>
        <taxon>Eukaryota</taxon>
        <taxon>Discoba</taxon>
        <taxon>Euglenozoa</taxon>
        <taxon>Kinetoplastea</taxon>
        <taxon>Metakinetoplastina</taxon>
        <taxon>Trypanosomatida</taxon>
        <taxon>Trypanosomatidae</taxon>
        <taxon>Trypanosoma</taxon>
        <taxon>Schizotrypanum</taxon>
    </lineage>
</organism>
<dbReference type="VEuPathDB" id="TriTrypDB:BCY84_18524"/>
<evidence type="ECO:0000256" key="1">
    <source>
        <dbReference type="SAM" id="Coils"/>
    </source>
</evidence>
<feature type="compositionally biased region" description="Basic and acidic residues" evidence="2">
    <location>
        <begin position="192"/>
        <end position="222"/>
    </location>
</feature>
<sequence length="783" mass="86134">MFRCFFWLSSKPTATRHRASQTAMRTAVHSTRETNRREAHADGGNALFASMYPAFKTKDLAQLLEKPLPSTANVLTIDGTAGVANSSASSILRFVITHDEEVSKLQNNPEHPHPLLLLVQTSLDKDDADTNEFVLTSALQQRDRLKDATAIVLDAAQSAAAKSVLNLVEGNKLEAKREGEPADATGGGDADAPSKKDSQDDVTAENHEGETERQPPEAEDALKSSNTKKTSTVATNTASTTTKAETKTSTSSNKGKKNANLGKKTNKDGSLKLSYTPPPGAVKPRSTSVPPTRDDMRESLQKMFCSSLAAPFQPPKQVERALFTGYVDRVRVADMMNLPIYGGGVVYTLYYRLTGAGACRTPLITITHILEGECRKKKGKEANVVDVITKNRVPILLLLGAPFLIAEDAQLICEEYQKALQESFSSKADVTVLTVPNCFTERNVLFALRSASIDDGADATKGHQQYKKERGKWSELLTPSSVRHCGQDAVQRPSESLSENVLRSVVSNALEEVALRHEKSTDHLVSTLNKLVEYWSRERVIELMEGLQGEREVLVDATKEFGNVQQQLRNTRRAMEALQRDMKSVNDKIERFQRGAGGVPSGDTSAILESTRALEARLAESLCTLPSKQQISLDLREELEDVQRNLQRHLDQTLSKKLKTMHEDQQHDLQQLLKESSGGNGNDKVTQIILQELPQRIQTAMERALSSFSQNSDERTRGLLESQQKAAQRQISALCDRLCDTVEAGQGRVVQTVSELLSTKLDGHGTNNADDKKLHAADNDNTI</sequence>
<dbReference type="EMBL" id="PRFA01000004">
    <property type="protein sequence ID" value="PWV01346.1"/>
    <property type="molecule type" value="Genomic_DNA"/>
</dbReference>
<keyword evidence="1" id="KW-0175">Coiled coil</keyword>
<proteinExistence type="predicted"/>
<feature type="region of interest" description="Disordered" evidence="2">
    <location>
        <begin position="175"/>
        <end position="294"/>
    </location>
</feature>